<feature type="transmembrane region" description="Helical" evidence="1">
    <location>
        <begin position="80"/>
        <end position="100"/>
    </location>
</feature>
<comment type="caution">
    <text evidence="2">The sequence shown here is derived from an EMBL/GenBank/DDBJ whole genome shotgun (WGS) entry which is preliminary data.</text>
</comment>
<dbReference type="RefSeq" id="WP_186871511.1">
    <property type="nucleotide sequence ID" value="NZ_JACOOL010000022.1"/>
</dbReference>
<accession>A0A923L918</accession>
<keyword evidence="1" id="KW-0812">Transmembrane</keyword>
<feature type="transmembrane region" description="Helical" evidence="1">
    <location>
        <begin position="12"/>
        <end position="30"/>
    </location>
</feature>
<feature type="transmembrane region" description="Helical" evidence="1">
    <location>
        <begin position="50"/>
        <end position="73"/>
    </location>
</feature>
<evidence type="ECO:0000313" key="2">
    <source>
        <dbReference type="EMBL" id="MBC5638817.1"/>
    </source>
</evidence>
<keyword evidence="1" id="KW-0472">Membrane</keyword>
<dbReference type="AlphaFoldDB" id="A0A923L918"/>
<keyword evidence="1" id="KW-1133">Transmembrane helix</keyword>
<name>A0A923L918_9BACI</name>
<evidence type="ECO:0000256" key="1">
    <source>
        <dbReference type="SAM" id="Phobius"/>
    </source>
</evidence>
<reference evidence="2" key="1">
    <citation type="submission" date="2020-08" db="EMBL/GenBank/DDBJ databases">
        <title>Genome public.</title>
        <authorList>
            <person name="Liu C."/>
            <person name="Sun Q."/>
        </authorList>
    </citation>
    <scope>NUCLEOTIDE SEQUENCE</scope>
    <source>
        <strain evidence="2">BX22</strain>
    </source>
</reference>
<proteinExistence type="predicted"/>
<sequence>MNEYKLSKTLGIVLGIIMVIASFGYGFLYFLGRSLGNVLISTTDTTANDIAALGIIFICVIGLITFTGCFGLRGTRWRRVYIRLCLIVGVALLVMYFISIGSLGTMYEFSILLMSIFYLLLGYFVKKEI</sequence>
<evidence type="ECO:0000313" key="3">
    <source>
        <dbReference type="Proteomes" id="UP000637359"/>
    </source>
</evidence>
<gene>
    <name evidence="2" type="ORF">H8S33_18765</name>
</gene>
<feature type="transmembrane region" description="Helical" evidence="1">
    <location>
        <begin position="106"/>
        <end position="125"/>
    </location>
</feature>
<keyword evidence="3" id="KW-1185">Reference proteome</keyword>
<dbReference type="EMBL" id="JACOOL010000022">
    <property type="protein sequence ID" value="MBC5638817.1"/>
    <property type="molecule type" value="Genomic_DNA"/>
</dbReference>
<protein>
    <submittedName>
        <fullName evidence="2">Uncharacterized protein</fullName>
    </submittedName>
</protein>
<organism evidence="2 3">
    <name type="scientific">Ornithinibacillus hominis</name>
    <dbReference type="NCBI Taxonomy" id="2763055"/>
    <lineage>
        <taxon>Bacteria</taxon>
        <taxon>Bacillati</taxon>
        <taxon>Bacillota</taxon>
        <taxon>Bacilli</taxon>
        <taxon>Bacillales</taxon>
        <taxon>Bacillaceae</taxon>
        <taxon>Ornithinibacillus</taxon>
    </lineage>
</organism>
<dbReference type="Proteomes" id="UP000637359">
    <property type="component" value="Unassembled WGS sequence"/>
</dbReference>